<keyword evidence="2 4" id="KW-0378">Hydrolase</keyword>
<dbReference type="InterPro" id="IPR050272">
    <property type="entry name" value="Isochorismatase-like_hydrls"/>
</dbReference>
<dbReference type="Proteomes" id="UP000288024">
    <property type="component" value="Unassembled WGS sequence"/>
</dbReference>
<dbReference type="InterPro" id="IPR000868">
    <property type="entry name" value="Isochorismatase-like_dom"/>
</dbReference>
<accession>A0A3S2X243</accession>
<dbReference type="AlphaFoldDB" id="A0A3S2X243"/>
<dbReference type="PANTHER" id="PTHR43540:SF14">
    <property type="entry name" value="ISOCHORISMATASE"/>
    <property type="match status" value="1"/>
</dbReference>
<dbReference type="RefSeq" id="WP_127739402.1">
    <property type="nucleotide sequence ID" value="NZ_JARMUX010000003.1"/>
</dbReference>
<evidence type="ECO:0000259" key="3">
    <source>
        <dbReference type="Pfam" id="PF00857"/>
    </source>
</evidence>
<keyword evidence="5" id="KW-1185">Reference proteome</keyword>
<dbReference type="GO" id="GO:0016787">
    <property type="term" value="F:hydrolase activity"/>
    <property type="evidence" value="ECO:0007669"/>
    <property type="project" value="UniProtKB-KW"/>
</dbReference>
<gene>
    <name evidence="4" type="ORF">EM808_16125</name>
</gene>
<feature type="domain" description="Isochorismatase-like" evidence="3">
    <location>
        <begin position="6"/>
        <end position="143"/>
    </location>
</feature>
<reference evidence="4 5" key="1">
    <citation type="submission" date="2019-01" db="EMBL/GenBank/DDBJ databases">
        <title>Bacillus sp. M5HDSG1-1, whole genome shotgun sequence.</title>
        <authorList>
            <person name="Tuo L."/>
        </authorList>
    </citation>
    <scope>NUCLEOTIDE SEQUENCE [LARGE SCALE GENOMIC DNA]</scope>
    <source>
        <strain evidence="4 5">M5HDSG1-1</strain>
    </source>
</reference>
<protein>
    <submittedName>
        <fullName evidence="4">Cysteine hydrolase</fullName>
    </submittedName>
</protein>
<dbReference type="SUPFAM" id="SSF52499">
    <property type="entry name" value="Isochorismatase-like hydrolases"/>
    <property type="match status" value="1"/>
</dbReference>
<evidence type="ECO:0000313" key="4">
    <source>
        <dbReference type="EMBL" id="RVT60931.1"/>
    </source>
</evidence>
<evidence type="ECO:0000256" key="1">
    <source>
        <dbReference type="ARBA" id="ARBA00006336"/>
    </source>
</evidence>
<proteinExistence type="inferred from homology"/>
<comment type="similarity">
    <text evidence="1">Belongs to the isochorismatase family.</text>
</comment>
<sequence length="170" mass="19522">MNGADVLMVIDLQNGVCYSGEEHLYELQALLEKVNNRIAVYRGLNKPIIFVQHGDEELVPEEEAWAIHANLDVQAQDLFVRKTHANSFYKTNLKTILDQLSVQKIEFCGAQTEYCMDATVKFAHGLGYENTMYKQATSTLNNSFMSAKDTIRFYENIWNNRYLQLIDDEG</sequence>
<dbReference type="PANTHER" id="PTHR43540">
    <property type="entry name" value="PEROXYUREIDOACRYLATE/UREIDOACRYLATE AMIDOHYDROLASE-RELATED"/>
    <property type="match status" value="1"/>
</dbReference>
<evidence type="ECO:0000313" key="5">
    <source>
        <dbReference type="Proteomes" id="UP000288024"/>
    </source>
</evidence>
<name>A0A3S2X243_9BACI</name>
<evidence type="ECO:0000256" key="2">
    <source>
        <dbReference type="ARBA" id="ARBA00022801"/>
    </source>
</evidence>
<dbReference type="InterPro" id="IPR036380">
    <property type="entry name" value="Isochorismatase-like_sf"/>
</dbReference>
<dbReference type="EMBL" id="RZTZ01000006">
    <property type="protein sequence ID" value="RVT60931.1"/>
    <property type="molecule type" value="Genomic_DNA"/>
</dbReference>
<comment type="caution">
    <text evidence="4">The sequence shown here is derived from an EMBL/GenBank/DDBJ whole genome shotgun (WGS) entry which is preliminary data.</text>
</comment>
<organism evidence="4 5">
    <name type="scientific">Niallia taxi</name>
    <dbReference type="NCBI Taxonomy" id="2499688"/>
    <lineage>
        <taxon>Bacteria</taxon>
        <taxon>Bacillati</taxon>
        <taxon>Bacillota</taxon>
        <taxon>Bacilli</taxon>
        <taxon>Bacillales</taxon>
        <taxon>Bacillaceae</taxon>
        <taxon>Niallia</taxon>
    </lineage>
</organism>
<dbReference type="CDD" id="cd01014">
    <property type="entry name" value="nicotinamidase_related"/>
    <property type="match status" value="1"/>
</dbReference>
<dbReference type="GeneID" id="87618560"/>
<dbReference type="Gene3D" id="3.40.50.850">
    <property type="entry name" value="Isochorismatase-like"/>
    <property type="match status" value="1"/>
</dbReference>
<dbReference type="Pfam" id="PF00857">
    <property type="entry name" value="Isochorismatase"/>
    <property type="match status" value="1"/>
</dbReference>